<dbReference type="Pfam" id="PF13476">
    <property type="entry name" value="AAA_23"/>
    <property type="match status" value="1"/>
</dbReference>
<comment type="caution">
    <text evidence="5">The sequence shown here is derived from an EMBL/GenBank/DDBJ whole genome shotgun (WGS) entry which is preliminary data.</text>
</comment>
<dbReference type="GO" id="GO:0006302">
    <property type="term" value="P:double-strand break repair"/>
    <property type="evidence" value="ECO:0007669"/>
    <property type="project" value="InterPro"/>
</dbReference>
<organism evidence="5 6">
    <name type="scientific">Pelosinus fermentans B4</name>
    <dbReference type="NCBI Taxonomy" id="1149862"/>
    <lineage>
        <taxon>Bacteria</taxon>
        <taxon>Bacillati</taxon>
        <taxon>Bacillota</taxon>
        <taxon>Negativicutes</taxon>
        <taxon>Selenomonadales</taxon>
        <taxon>Sporomusaceae</taxon>
        <taxon>Pelosinus</taxon>
    </lineage>
</organism>
<dbReference type="Gene3D" id="3.40.50.300">
    <property type="entry name" value="P-loop containing nucleotide triphosphate hydrolases"/>
    <property type="match status" value="1"/>
</dbReference>
<evidence type="ECO:0000259" key="4">
    <source>
        <dbReference type="Pfam" id="PF13476"/>
    </source>
</evidence>
<dbReference type="AlphaFoldDB" id="I9B4A4"/>
<evidence type="ECO:0000256" key="3">
    <source>
        <dbReference type="ARBA" id="ARBA00013368"/>
    </source>
</evidence>
<dbReference type="Proteomes" id="UP000004324">
    <property type="component" value="Unassembled WGS sequence"/>
</dbReference>
<dbReference type="PANTHER" id="PTHR32114">
    <property type="entry name" value="ABC TRANSPORTER ABCH.3"/>
    <property type="match status" value="1"/>
</dbReference>
<dbReference type="InterPro" id="IPR038729">
    <property type="entry name" value="Rad50/SbcC_AAA"/>
</dbReference>
<keyword evidence="5" id="KW-0540">Nuclease</keyword>
<evidence type="ECO:0000256" key="1">
    <source>
        <dbReference type="ARBA" id="ARBA00006930"/>
    </source>
</evidence>
<keyword evidence="6" id="KW-1185">Reference proteome</keyword>
<feature type="domain" description="Rad50/SbcC-type AAA" evidence="4">
    <location>
        <begin position="8"/>
        <end position="213"/>
    </location>
</feature>
<keyword evidence="5" id="KW-0378">Hydrolase</keyword>
<dbReference type="GO" id="GO:0016887">
    <property type="term" value="F:ATP hydrolysis activity"/>
    <property type="evidence" value="ECO:0007669"/>
    <property type="project" value="InterPro"/>
</dbReference>
<evidence type="ECO:0000313" key="6">
    <source>
        <dbReference type="Proteomes" id="UP000004324"/>
    </source>
</evidence>
<dbReference type="SUPFAM" id="SSF52540">
    <property type="entry name" value="P-loop containing nucleoside triphosphate hydrolases"/>
    <property type="match status" value="1"/>
</dbReference>
<gene>
    <name evidence="5" type="ORF">FB4_0213</name>
</gene>
<dbReference type="OrthoDB" id="267455at2"/>
<sequence>MSSIIQAVHLRGWQSHVDSSFHLGPGLNVITGPSDGGKTSIIRAVRWVAFNDPAGEAFINEAVGEAKVAITLTNGIIIEKRRRSGKTAYTLQAPGDEPKIFEKSEVPEDVKTVLGIIKHSFGDFAATLNFSFQLDAPFLISEPPSAGAKVLGRIAGTEVIDLAIKSVAKDNYRANQERLQTTKDIERIGKELKDFEDLETLKSQLEACEYLIEQVDAAAIRNDTLAKYEDTYIQVTTKITGLAQELDRLAIVDNLEIDILNMEKAQQRYDTLLGLYSRLGKLENSIADLTHKLDTYTGVDALLEEVSTLDKDCIKLSLLSNLSIVYKKYTEEVKKIKNVLDSTADLDIASELLGGVKATELKLSKLQKLAITYQENTACITRYQNAVNVTAGVADAGELLAALAASRERLQRLAGLKATYDVKRRTFTQASTDERSAVIMVDSCQQELKTVWASLKVCPLCEQPVKGAN</sequence>
<dbReference type="EMBL" id="AKVJ01000011">
    <property type="protein sequence ID" value="EIW19962.1"/>
    <property type="molecule type" value="Genomic_DNA"/>
</dbReference>
<accession>I9B4A4</accession>
<proteinExistence type="inferred from homology"/>
<dbReference type="GO" id="GO:0004527">
    <property type="term" value="F:exonuclease activity"/>
    <property type="evidence" value="ECO:0007669"/>
    <property type="project" value="UniProtKB-KW"/>
</dbReference>
<dbReference type="PANTHER" id="PTHR32114:SF2">
    <property type="entry name" value="ABC TRANSPORTER ABCH.3"/>
    <property type="match status" value="1"/>
</dbReference>
<dbReference type="PATRIC" id="fig|1149862.3.peg.1104"/>
<dbReference type="RefSeq" id="WP_007932093.1">
    <property type="nucleotide sequence ID" value="NZ_AKVJ01000011.1"/>
</dbReference>
<protein>
    <recommendedName>
        <fullName evidence="3">Nuclease SbcCD subunit C</fullName>
    </recommendedName>
</protein>
<comment type="subunit">
    <text evidence="2">Heterodimer of SbcC and SbcD.</text>
</comment>
<reference evidence="5 6" key="1">
    <citation type="journal article" date="2012" name="J. Bacteriol.">
        <title>Draft Genome Sequences for Two Metal-Reducing Pelosinus fermentans Strains Isolated from a Cr(VI)-Contaminated Site and for Type Strain R7.</title>
        <authorList>
            <person name="Brown S.D."/>
            <person name="Podar M."/>
            <person name="Klingeman D.M."/>
            <person name="Johnson C.M."/>
            <person name="Yang Z.K."/>
            <person name="Utturkar S.M."/>
            <person name="Land M.L."/>
            <person name="Mosher J.J."/>
            <person name="Hurt R.A.Jr."/>
            <person name="Phelps T.J."/>
            <person name="Palumbo A.V."/>
            <person name="Arkin A.P."/>
            <person name="Hazen T.C."/>
            <person name="Elias D.A."/>
        </authorList>
    </citation>
    <scope>NUCLEOTIDE SEQUENCE [LARGE SCALE GENOMIC DNA]</scope>
    <source>
        <strain evidence="5 6">B4</strain>
    </source>
</reference>
<dbReference type="InterPro" id="IPR027417">
    <property type="entry name" value="P-loop_NTPase"/>
</dbReference>
<name>I9B4A4_9FIRM</name>
<evidence type="ECO:0000313" key="5">
    <source>
        <dbReference type="EMBL" id="EIW19962.1"/>
    </source>
</evidence>
<evidence type="ECO:0000256" key="2">
    <source>
        <dbReference type="ARBA" id="ARBA00011322"/>
    </source>
</evidence>
<comment type="similarity">
    <text evidence="1">Belongs to the SMC family. SbcC subfamily.</text>
</comment>
<keyword evidence="5" id="KW-0269">Exonuclease</keyword>